<reference evidence="14 15" key="1">
    <citation type="journal article" date="2014" name="J. Biotechnol.">
        <title>Complete genome sequence of the actinobacterium Amycolatopsis japonica MG417-CF17(T) (=DSM 44213T) producing (S,S)-N,N'-ethylenediaminedisuccinic acid.</title>
        <authorList>
            <person name="Stegmann E."/>
            <person name="Albersmeier A."/>
            <person name="Spohn M."/>
            <person name="Gert H."/>
            <person name="Weber T."/>
            <person name="Wohlleben W."/>
            <person name="Kalinowski J."/>
            <person name="Ruckert C."/>
        </authorList>
    </citation>
    <scope>NUCLEOTIDE SEQUENCE [LARGE SCALE GENOMIC DNA]</scope>
    <source>
        <strain evidence="15">MG417-CF17 (DSM 44213)</strain>
    </source>
</reference>
<dbReference type="InterPro" id="IPR022896">
    <property type="entry name" value="TrioseP_Isoase_bac/euk"/>
</dbReference>
<feature type="binding site" evidence="12">
    <location>
        <position position="178"/>
    </location>
    <ligand>
        <name>substrate</name>
    </ligand>
</feature>
<dbReference type="PANTHER" id="PTHR21139:SF42">
    <property type="entry name" value="TRIOSEPHOSPHATE ISOMERASE"/>
    <property type="match status" value="1"/>
</dbReference>
<comment type="subcellular location">
    <subcellularLocation>
        <location evidence="12 13">Cytoplasm</location>
    </subcellularLocation>
</comment>
<evidence type="ECO:0000256" key="6">
    <source>
        <dbReference type="ARBA" id="ARBA00019397"/>
    </source>
</evidence>
<dbReference type="eggNOG" id="COG0149">
    <property type="taxonomic scope" value="Bacteria"/>
</dbReference>
<evidence type="ECO:0000313" key="14">
    <source>
        <dbReference type="EMBL" id="AIG77820.1"/>
    </source>
</evidence>
<dbReference type="Gene3D" id="3.20.20.70">
    <property type="entry name" value="Aldolase class I"/>
    <property type="match status" value="1"/>
</dbReference>
<keyword evidence="15" id="KW-1185">Reference proteome</keyword>
<dbReference type="GO" id="GO:0004807">
    <property type="term" value="F:triose-phosphate isomerase activity"/>
    <property type="evidence" value="ECO:0007669"/>
    <property type="project" value="UniProtKB-UniRule"/>
</dbReference>
<dbReference type="GO" id="GO:0005829">
    <property type="term" value="C:cytosol"/>
    <property type="evidence" value="ECO:0007669"/>
    <property type="project" value="TreeGrafter"/>
</dbReference>
<evidence type="ECO:0000256" key="1">
    <source>
        <dbReference type="ARBA" id="ARBA00000474"/>
    </source>
</evidence>
<dbReference type="GO" id="GO:0019563">
    <property type="term" value="P:glycerol catabolic process"/>
    <property type="evidence" value="ECO:0007669"/>
    <property type="project" value="TreeGrafter"/>
</dbReference>
<dbReference type="PROSITE" id="PS00171">
    <property type="entry name" value="TIM_1"/>
    <property type="match status" value="1"/>
</dbReference>
<evidence type="ECO:0000256" key="11">
    <source>
        <dbReference type="ARBA" id="ARBA00055680"/>
    </source>
</evidence>
<evidence type="ECO:0000256" key="7">
    <source>
        <dbReference type="ARBA" id="ARBA00022432"/>
    </source>
</evidence>
<dbReference type="CDD" id="cd00311">
    <property type="entry name" value="TIM"/>
    <property type="match status" value="1"/>
</dbReference>
<feature type="active site" description="Proton acceptor" evidence="12">
    <location>
        <position position="172"/>
    </location>
</feature>
<dbReference type="Proteomes" id="UP000028492">
    <property type="component" value="Chromosome"/>
</dbReference>
<feature type="binding site" evidence="12">
    <location>
        <begin position="239"/>
        <end position="240"/>
    </location>
    <ligand>
        <name>substrate</name>
    </ligand>
</feature>
<dbReference type="GO" id="GO:0006096">
    <property type="term" value="P:glycolytic process"/>
    <property type="evidence" value="ECO:0007669"/>
    <property type="project" value="UniProtKB-UniRule"/>
</dbReference>
<dbReference type="PROSITE" id="PS51440">
    <property type="entry name" value="TIM_2"/>
    <property type="match status" value="1"/>
</dbReference>
<name>A0A075V4R4_9PSEU</name>
<gene>
    <name evidence="12 14" type="primary">tpiA</name>
    <name evidence="14" type="ORF">AJAP_24855</name>
</gene>
<dbReference type="InterPro" id="IPR020861">
    <property type="entry name" value="Triosephosphate_isomerase_AS"/>
</dbReference>
<dbReference type="RefSeq" id="WP_038515530.1">
    <property type="nucleotide sequence ID" value="NZ_CP008953.1"/>
</dbReference>
<comment type="pathway">
    <text evidence="12 13">Carbohydrate degradation; glycolysis; D-glyceraldehyde 3-phosphate from glycerone phosphate: step 1/1.</text>
</comment>
<feature type="binding site" evidence="12">
    <location>
        <position position="218"/>
    </location>
    <ligand>
        <name>substrate</name>
    </ligand>
</feature>
<keyword evidence="8 12" id="KW-0963">Cytoplasm</keyword>
<feature type="active site" description="Electrophile" evidence="12">
    <location>
        <position position="100"/>
    </location>
</feature>
<evidence type="ECO:0000313" key="15">
    <source>
        <dbReference type="Proteomes" id="UP000028492"/>
    </source>
</evidence>
<dbReference type="EMBL" id="CP008953">
    <property type="protein sequence ID" value="AIG77820.1"/>
    <property type="molecule type" value="Genomic_DNA"/>
</dbReference>
<comment type="pathway">
    <text evidence="2 12 13">Carbohydrate biosynthesis; gluconeogenesis.</text>
</comment>
<dbReference type="AlphaFoldDB" id="A0A075V4R4"/>
<keyword evidence="9 12" id="KW-0324">Glycolysis</keyword>
<dbReference type="HOGENOM" id="CLU_024251_2_3_11"/>
<evidence type="ECO:0000256" key="10">
    <source>
        <dbReference type="ARBA" id="ARBA00023235"/>
    </source>
</evidence>
<organism evidence="14 15">
    <name type="scientific">Amycolatopsis japonica</name>
    <dbReference type="NCBI Taxonomy" id="208439"/>
    <lineage>
        <taxon>Bacteria</taxon>
        <taxon>Bacillati</taxon>
        <taxon>Actinomycetota</taxon>
        <taxon>Actinomycetes</taxon>
        <taxon>Pseudonocardiales</taxon>
        <taxon>Pseudonocardiaceae</taxon>
        <taxon>Amycolatopsis</taxon>
        <taxon>Amycolatopsis japonica group</taxon>
    </lineage>
</organism>
<sequence>MARKPLIAGNWKMNQNHLEAIALVQKIAFALPEKYYAKVDVAVLPPFTDIRSVQTLTDGDKLSLTYGAQDLSPHDSGAYTGDVSGPMLAKLGCSFVTVGHSERREYHGESDELVNKKVKAALKHGITPILCVGEKLEVREAGEHIAHTTTQLVEGLKGLKAEQVKDVVVAYEPVWAIGTGKVATPQDAEEVCGAIRATLAENYGAEVASSVRVLYGGSAKANNISDLVACENIDGALVGGASLDGDEFTKLCALAAGGPLP</sequence>
<comment type="similarity">
    <text evidence="3 12 13">Belongs to the triosephosphate isomerase family.</text>
</comment>
<dbReference type="STRING" id="208439.AJAP_24855"/>
<evidence type="ECO:0000256" key="13">
    <source>
        <dbReference type="RuleBase" id="RU363013"/>
    </source>
</evidence>
<accession>A0A075V4R4</accession>
<evidence type="ECO:0000256" key="3">
    <source>
        <dbReference type="ARBA" id="ARBA00007422"/>
    </source>
</evidence>
<dbReference type="UniPathway" id="UPA00138"/>
<dbReference type="PANTHER" id="PTHR21139">
    <property type="entry name" value="TRIOSEPHOSPHATE ISOMERASE"/>
    <property type="match status" value="1"/>
</dbReference>
<dbReference type="HAMAP" id="MF_00147_B">
    <property type="entry name" value="TIM_B"/>
    <property type="match status" value="1"/>
</dbReference>
<dbReference type="KEGG" id="aja:AJAP_24855"/>
<dbReference type="NCBIfam" id="TIGR00419">
    <property type="entry name" value="tim"/>
    <property type="match status" value="1"/>
</dbReference>
<evidence type="ECO:0000256" key="9">
    <source>
        <dbReference type="ARBA" id="ARBA00023152"/>
    </source>
</evidence>
<dbReference type="InterPro" id="IPR035990">
    <property type="entry name" value="TIM_sf"/>
</dbReference>
<comment type="subunit">
    <text evidence="4 12 13">Homodimer.</text>
</comment>
<comment type="catalytic activity">
    <reaction evidence="1 12 13">
        <text>D-glyceraldehyde 3-phosphate = dihydroxyacetone phosphate</text>
        <dbReference type="Rhea" id="RHEA:18585"/>
        <dbReference type="ChEBI" id="CHEBI:57642"/>
        <dbReference type="ChEBI" id="CHEBI:59776"/>
        <dbReference type="EC" id="5.3.1.1"/>
    </reaction>
</comment>
<dbReference type="InterPro" id="IPR013785">
    <property type="entry name" value="Aldolase_TIM"/>
</dbReference>
<protein>
    <recommendedName>
        <fullName evidence="6 12">Triosephosphate isomerase</fullName>
        <shortName evidence="12">TIM</shortName>
        <shortName evidence="12">TPI</shortName>
        <ecNumber evidence="5 12">5.3.1.1</ecNumber>
    </recommendedName>
    <alternativeName>
        <fullName evidence="12">Triose-phosphate isomerase</fullName>
    </alternativeName>
</protein>
<dbReference type="SUPFAM" id="SSF51351">
    <property type="entry name" value="Triosephosphate isomerase (TIM)"/>
    <property type="match status" value="1"/>
</dbReference>
<keyword evidence="7 12" id="KW-0312">Gluconeogenesis</keyword>
<dbReference type="GO" id="GO:0006094">
    <property type="term" value="P:gluconeogenesis"/>
    <property type="evidence" value="ECO:0007669"/>
    <property type="project" value="UniProtKB-UniRule"/>
</dbReference>
<evidence type="ECO:0000256" key="12">
    <source>
        <dbReference type="HAMAP-Rule" id="MF_00147"/>
    </source>
</evidence>
<proteinExistence type="inferred from homology"/>
<dbReference type="GO" id="GO:0046166">
    <property type="term" value="P:glyceraldehyde-3-phosphate biosynthetic process"/>
    <property type="evidence" value="ECO:0007669"/>
    <property type="project" value="TreeGrafter"/>
</dbReference>
<evidence type="ECO:0000256" key="5">
    <source>
        <dbReference type="ARBA" id="ARBA00011940"/>
    </source>
</evidence>
<dbReference type="FunFam" id="3.20.20.70:FF:000020">
    <property type="entry name" value="Triosephosphate isomerase"/>
    <property type="match status" value="1"/>
</dbReference>
<dbReference type="EC" id="5.3.1.1" evidence="5 12"/>
<dbReference type="Pfam" id="PF00121">
    <property type="entry name" value="TIM"/>
    <property type="match status" value="1"/>
</dbReference>
<evidence type="ECO:0000256" key="8">
    <source>
        <dbReference type="ARBA" id="ARBA00022490"/>
    </source>
</evidence>
<keyword evidence="10 12" id="KW-0413">Isomerase</keyword>
<dbReference type="UniPathway" id="UPA00109">
    <property type="reaction ID" value="UER00189"/>
</dbReference>
<dbReference type="InterPro" id="IPR000652">
    <property type="entry name" value="Triosephosphate_isomerase"/>
</dbReference>
<comment type="function">
    <text evidence="11 12">Involved in the gluconeogenesis. Catalyzes stereospecifically the conversion of dihydroxyacetone phosphate (DHAP) to D-glyceraldehyde-3-phosphate (G3P).</text>
</comment>
<evidence type="ECO:0000256" key="4">
    <source>
        <dbReference type="ARBA" id="ARBA00011738"/>
    </source>
</evidence>
<evidence type="ECO:0000256" key="2">
    <source>
        <dbReference type="ARBA" id="ARBA00004742"/>
    </source>
</evidence>
<feature type="binding site" evidence="12">
    <location>
        <begin position="10"/>
        <end position="12"/>
    </location>
    <ligand>
        <name>substrate</name>
    </ligand>
</feature>